<proteinExistence type="predicted"/>
<evidence type="ECO:0000256" key="1">
    <source>
        <dbReference type="ARBA" id="ARBA00023015"/>
    </source>
</evidence>
<dbReference type="AlphaFoldDB" id="A0A9X2S799"/>
<evidence type="ECO:0000256" key="3">
    <source>
        <dbReference type="ARBA" id="ARBA00023163"/>
    </source>
</evidence>
<dbReference type="PANTHER" id="PTHR43280:SF2">
    <property type="entry name" value="HTH-TYPE TRANSCRIPTIONAL REGULATOR EXSA"/>
    <property type="match status" value="1"/>
</dbReference>
<feature type="domain" description="HTH araC/xylS-type" evidence="4">
    <location>
        <begin position="161"/>
        <end position="259"/>
    </location>
</feature>
<evidence type="ECO:0000259" key="4">
    <source>
        <dbReference type="PROSITE" id="PS01124"/>
    </source>
</evidence>
<comment type="caution">
    <text evidence="5">The sequence shown here is derived from an EMBL/GenBank/DDBJ whole genome shotgun (WGS) entry which is preliminary data.</text>
</comment>
<accession>A0A9X2S799</accession>
<dbReference type="InterPro" id="IPR018062">
    <property type="entry name" value="HTH_AraC-typ_CS"/>
</dbReference>
<keyword evidence="6" id="KW-1185">Reference proteome</keyword>
<name>A0A9X2S799_9BACL</name>
<protein>
    <submittedName>
        <fullName evidence="5">AraC family transcriptional regulator</fullName>
    </submittedName>
</protein>
<dbReference type="SMART" id="SM00342">
    <property type="entry name" value="HTH_ARAC"/>
    <property type="match status" value="1"/>
</dbReference>
<keyword evidence="1" id="KW-0805">Transcription regulation</keyword>
<dbReference type="Gene3D" id="1.10.10.60">
    <property type="entry name" value="Homeodomain-like"/>
    <property type="match status" value="2"/>
</dbReference>
<gene>
    <name evidence="5" type="ORF">NQZ67_02910</name>
</gene>
<dbReference type="PRINTS" id="PR00032">
    <property type="entry name" value="HTHARAC"/>
</dbReference>
<dbReference type="InterPro" id="IPR018060">
    <property type="entry name" value="HTH_AraC"/>
</dbReference>
<dbReference type="SUPFAM" id="SSF51215">
    <property type="entry name" value="Regulatory protein AraC"/>
    <property type="match status" value="1"/>
</dbReference>
<dbReference type="InterPro" id="IPR037923">
    <property type="entry name" value="HTH-like"/>
</dbReference>
<dbReference type="InterPro" id="IPR009057">
    <property type="entry name" value="Homeodomain-like_sf"/>
</dbReference>
<dbReference type="SUPFAM" id="SSF46689">
    <property type="entry name" value="Homeodomain-like"/>
    <property type="match status" value="2"/>
</dbReference>
<dbReference type="Pfam" id="PF12833">
    <property type="entry name" value="HTH_18"/>
    <property type="match status" value="1"/>
</dbReference>
<sequence length="264" mass="30272">MLSIVNLQRIQGMSWYEESDALSNVSRFVIVSYGKCLYWINGEKVLAEKGDFLFIPEGSAFYGKSVPTVFHEQYVMDLRVDPLADAGELRLPMFGRPGYSKSKAGCYELVLERLRALWNEWQEKLPFSSLRVLSAVLDALVLWGRELERGGPADVSVQHAERMKAYIQEHYRTKITKEQLGDFIGRSPNHAASLFRRITGQTISEFAHNVRMRTAVYMLKESLLTVAEIADYLGYSDTSYFQRVFKRTTGVSPSYYLKERSFTV</sequence>
<evidence type="ECO:0000313" key="6">
    <source>
        <dbReference type="Proteomes" id="UP001141950"/>
    </source>
</evidence>
<organism evidence="5 6">
    <name type="scientific">Paenibacillus soyae</name>
    <dbReference type="NCBI Taxonomy" id="2969249"/>
    <lineage>
        <taxon>Bacteria</taxon>
        <taxon>Bacillati</taxon>
        <taxon>Bacillota</taxon>
        <taxon>Bacilli</taxon>
        <taxon>Bacillales</taxon>
        <taxon>Paenibacillaceae</taxon>
        <taxon>Paenibacillus</taxon>
    </lineage>
</organism>
<dbReference type="PROSITE" id="PS00041">
    <property type="entry name" value="HTH_ARAC_FAMILY_1"/>
    <property type="match status" value="1"/>
</dbReference>
<keyword evidence="3" id="KW-0804">Transcription</keyword>
<keyword evidence="2" id="KW-0238">DNA-binding</keyword>
<evidence type="ECO:0000256" key="2">
    <source>
        <dbReference type="ARBA" id="ARBA00023125"/>
    </source>
</evidence>
<dbReference type="RefSeq" id="WP_257442604.1">
    <property type="nucleotide sequence ID" value="NZ_JANIPJ010000002.1"/>
</dbReference>
<dbReference type="GO" id="GO:0043565">
    <property type="term" value="F:sequence-specific DNA binding"/>
    <property type="evidence" value="ECO:0007669"/>
    <property type="project" value="InterPro"/>
</dbReference>
<dbReference type="EMBL" id="JANIPJ010000002">
    <property type="protein sequence ID" value="MCR2802821.1"/>
    <property type="molecule type" value="Genomic_DNA"/>
</dbReference>
<dbReference type="GO" id="GO:0003700">
    <property type="term" value="F:DNA-binding transcription factor activity"/>
    <property type="evidence" value="ECO:0007669"/>
    <property type="project" value="InterPro"/>
</dbReference>
<dbReference type="PROSITE" id="PS01124">
    <property type="entry name" value="HTH_ARAC_FAMILY_2"/>
    <property type="match status" value="1"/>
</dbReference>
<dbReference type="Proteomes" id="UP001141950">
    <property type="component" value="Unassembled WGS sequence"/>
</dbReference>
<reference evidence="5" key="1">
    <citation type="submission" date="2022-08" db="EMBL/GenBank/DDBJ databases">
        <title>The genomic sequence of strain Paenibacillus sp. SCIV0701.</title>
        <authorList>
            <person name="Zhao H."/>
        </authorList>
    </citation>
    <scope>NUCLEOTIDE SEQUENCE</scope>
    <source>
        <strain evidence="5">SCIV0701</strain>
    </source>
</reference>
<dbReference type="InterPro" id="IPR020449">
    <property type="entry name" value="Tscrpt_reg_AraC-type_HTH"/>
</dbReference>
<dbReference type="PANTHER" id="PTHR43280">
    <property type="entry name" value="ARAC-FAMILY TRANSCRIPTIONAL REGULATOR"/>
    <property type="match status" value="1"/>
</dbReference>
<evidence type="ECO:0000313" key="5">
    <source>
        <dbReference type="EMBL" id="MCR2802821.1"/>
    </source>
</evidence>